<organism evidence="3 4">
    <name type="scientific">Penstemon smallii</name>
    <dbReference type="NCBI Taxonomy" id="265156"/>
    <lineage>
        <taxon>Eukaryota</taxon>
        <taxon>Viridiplantae</taxon>
        <taxon>Streptophyta</taxon>
        <taxon>Embryophyta</taxon>
        <taxon>Tracheophyta</taxon>
        <taxon>Spermatophyta</taxon>
        <taxon>Magnoliopsida</taxon>
        <taxon>eudicotyledons</taxon>
        <taxon>Gunneridae</taxon>
        <taxon>Pentapetalae</taxon>
        <taxon>asterids</taxon>
        <taxon>lamiids</taxon>
        <taxon>Lamiales</taxon>
        <taxon>Plantaginaceae</taxon>
        <taxon>Cheloneae</taxon>
        <taxon>Penstemon</taxon>
    </lineage>
</organism>
<reference evidence="3 4" key="1">
    <citation type="submission" date="2024-12" db="EMBL/GenBank/DDBJ databases">
        <title>The unique morphological basis and parallel evolutionary history of personate flowers in Penstemon.</title>
        <authorList>
            <person name="Depatie T.H."/>
            <person name="Wessinger C.A."/>
        </authorList>
    </citation>
    <scope>NUCLEOTIDE SEQUENCE [LARGE SCALE GENOMIC DNA]</scope>
    <source>
        <strain evidence="3">WTNN_2</strain>
        <tissue evidence="3">Leaf</tissue>
    </source>
</reference>
<feature type="region of interest" description="Disordered" evidence="1">
    <location>
        <begin position="153"/>
        <end position="227"/>
    </location>
</feature>
<feature type="compositionally biased region" description="Basic and acidic residues" evidence="1">
    <location>
        <begin position="173"/>
        <end position="187"/>
    </location>
</feature>
<feature type="region of interest" description="Disordered" evidence="1">
    <location>
        <begin position="282"/>
        <end position="306"/>
    </location>
</feature>
<dbReference type="Proteomes" id="UP001634393">
    <property type="component" value="Unassembled WGS sequence"/>
</dbReference>
<proteinExistence type="predicted"/>
<dbReference type="InterPro" id="IPR044750">
    <property type="entry name" value="C2_SRC2/BAP"/>
</dbReference>
<comment type="caution">
    <text evidence="3">The sequence shown here is derived from an EMBL/GenBank/DDBJ whole genome shotgun (WGS) entry which is preliminary data.</text>
</comment>
<dbReference type="CDD" id="cd04051">
    <property type="entry name" value="C2_SRC2_like"/>
    <property type="match status" value="1"/>
</dbReference>
<dbReference type="EMBL" id="JBJXBP010000003">
    <property type="protein sequence ID" value="KAL3838367.1"/>
    <property type="molecule type" value="Genomic_DNA"/>
</dbReference>
<evidence type="ECO:0000259" key="2">
    <source>
        <dbReference type="PROSITE" id="PS50004"/>
    </source>
</evidence>
<dbReference type="PANTHER" id="PTHR32246">
    <property type="entry name" value="INGRESSION PROTEIN FIC1"/>
    <property type="match status" value="1"/>
</dbReference>
<dbReference type="InterPro" id="IPR035892">
    <property type="entry name" value="C2_domain_sf"/>
</dbReference>
<dbReference type="Gene3D" id="2.60.40.150">
    <property type="entry name" value="C2 domain"/>
    <property type="match status" value="1"/>
</dbReference>
<feature type="compositionally biased region" description="Acidic residues" evidence="1">
    <location>
        <begin position="156"/>
        <end position="172"/>
    </location>
</feature>
<feature type="compositionally biased region" description="Polar residues" evidence="1">
    <location>
        <begin position="214"/>
        <end position="224"/>
    </location>
</feature>
<dbReference type="InterPro" id="IPR000008">
    <property type="entry name" value="C2_dom"/>
</dbReference>
<feature type="domain" description="C2" evidence="2">
    <location>
        <begin position="1"/>
        <end position="116"/>
    </location>
</feature>
<evidence type="ECO:0000313" key="4">
    <source>
        <dbReference type="Proteomes" id="UP001634393"/>
    </source>
</evidence>
<name>A0ABD3TMQ6_9LAMI</name>
<dbReference type="PANTHER" id="PTHR32246:SF152">
    <property type="entry name" value="C2 DOMAIN-CONTAINING PROTEIN"/>
    <property type="match status" value="1"/>
</dbReference>
<evidence type="ECO:0000256" key="1">
    <source>
        <dbReference type="SAM" id="MobiDB-lite"/>
    </source>
</evidence>
<sequence length="356" mass="40893">MAISLQSSFKLLEINIISAQDLPPVSKMLRTFAVAYVTPDHKLTTKVDHQGHTNPRWNYKIAFHVDEKFLKQESSAITIEIFNVAWLRDLPIGTTRLLINNLSPPLLKNQSFRKVALKIRRPSGHLRGTLNVGIQLIDNTVPDIESNISTIRNEEQINEEDYNQDQNQEENDYSIKEETTDSRKQIEPLDEDSNSPTLRSKKPDRPEPEPETRTVLTSNGSHFSTMRPLPSEVAEDMKKGLYSTEWNEYGSSIFENWTEQGDTSKDERHGLLRTNSLKWRAEDQIPLRSDKKSGPKHKRSRSEGGNNKGLMSCFGNAYGFEFSFICGSKTMKKKKNRNIKQNLHLIPEENLHRLYV</sequence>
<protein>
    <recommendedName>
        <fullName evidence="2">C2 domain-containing protein</fullName>
    </recommendedName>
</protein>
<gene>
    <name evidence="3" type="ORF">ACJIZ3_022958</name>
</gene>
<feature type="compositionally biased region" description="Basic and acidic residues" evidence="1">
    <location>
        <begin position="201"/>
        <end position="212"/>
    </location>
</feature>
<dbReference type="AlphaFoldDB" id="A0ABD3TMQ6"/>
<dbReference type="SMART" id="SM00239">
    <property type="entry name" value="C2"/>
    <property type="match status" value="1"/>
</dbReference>
<accession>A0ABD3TMQ6</accession>
<dbReference type="Pfam" id="PF00168">
    <property type="entry name" value="C2"/>
    <property type="match status" value="1"/>
</dbReference>
<evidence type="ECO:0000313" key="3">
    <source>
        <dbReference type="EMBL" id="KAL3838367.1"/>
    </source>
</evidence>
<dbReference type="SUPFAM" id="SSF49562">
    <property type="entry name" value="C2 domain (Calcium/lipid-binding domain, CaLB)"/>
    <property type="match status" value="1"/>
</dbReference>
<feature type="compositionally biased region" description="Basic and acidic residues" evidence="1">
    <location>
        <begin position="282"/>
        <end position="293"/>
    </location>
</feature>
<keyword evidence="4" id="KW-1185">Reference proteome</keyword>
<dbReference type="PROSITE" id="PS50004">
    <property type="entry name" value="C2"/>
    <property type="match status" value="1"/>
</dbReference>